<dbReference type="PANTHER" id="PTHR35603">
    <property type="match status" value="1"/>
</dbReference>
<sequence>MALTNKWLQQLALVSLTVVLVVVSVRASAGDSGYYPGPHTGQDGYDYAPVTAVTPIYNDVNVVEPRTQCWDQTVTYQQPSPAGAIIGGLVGAAVGRNVSKGHKHHKRYHRHHRRYHRHHNGNKAAGMVAGAAVGAVIGNAISRSQAPVQYGTQQRCQVVEEVSTRRELIGYDVNYRYNGQEYLIRTNHHPGDRIRVRVDVTPVL</sequence>
<dbReference type="OrthoDB" id="8909257at2"/>
<dbReference type="GO" id="GO:0016020">
    <property type="term" value="C:membrane"/>
    <property type="evidence" value="ECO:0007669"/>
    <property type="project" value="UniProtKB-SubCell"/>
</dbReference>
<protein>
    <submittedName>
        <fullName evidence="3">Uncharacterized protein</fullName>
    </submittedName>
</protein>
<dbReference type="Proteomes" id="UP000188219">
    <property type="component" value="Chromosome"/>
</dbReference>
<organism evidence="3 4">
    <name type="scientific">Microbulbifer agarilyticus</name>
    <dbReference type="NCBI Taxonomy" id="260552"/>
    <lineage>
        <taxon>Bacteria</taxon>
        <taxon>Pseudomonadati</taxon>
        <taxon>Pseudomonadota</taxon>
        <taxon>Gammaproteobacteria</taxon>
        <taxon>Cellvibrionales</taxon>
        <taxon>Microbulbiferaceae</taxon>
        <taxon>Microbulbifer</taxon>
    </lineage>
</organism>
<comment type="subcellular location">
    <subcellularLocation>
        <location evidence="1">Membrane</location>
    </subcellularLocation>
</comment>
<evidence type="ECO:0000313" key="4">
    <source>
        <dbReference type="Proteomes" id="UP000188219"/>
    </source>
</evidence>
<keyword evidence="2" id="KW-0472">Membrane</keyword>
<dbReference type="RefSeq" id="WP_077404970.1">
    <property type="nucleotide sequence ID" value="NZ_CP019650.1"/>
</dbReference>
<name>A0A1Q2M7B5_9GAMM</name>
<accession>A0A1Q2M7B5</accession>
<keyword evidence="4" id="KW-1185">Reference proteome</keyword>
<evidence type="ECO:0000256" key="1">
    <source>
        <dbReference type="ARBA" id="ARBA00004370"/>
    </source>
</evidence>
<dbReference type="PANTHER" id="PTHR35603:SF2">
    <property type="entry name" value="OUTER MEMBRANE LIPOPROTEIN"/>
    <property type="match status" value="1"/>
</dbReference>
<reference evidence="3" key="1">
    <citation type="submission" date="2017-02" db="EMBL/GenBank/DDBJ databases">
        <title>Genome of Microbulbifer agarilyticus GP101.</title>
        <authorList>
            <person name="Jung J."/>
            <person name="Bae S.S."/>
            <person name="Baek K."/>
        </authorList>
    </citation>
    <scope>NUCLEOTIDE SEQUENCE [LARGE SCALE GENOMIC DNA]</scope>
    <source>
        <strain evidence="3">GP101</strain>
    </source>
</reference>
<proteinExistence type="predicted"/>
<dbReference type="InterPro" id="IPR051407">
    <property type="entry name" value="Bact_OM_lipoprot/Surf_antigen"/>
</dbReference>
<gene>
    <name evidence="3" type="ORF">Mag101_11470</name>
</gene>
<dbReference type="KEGG" id="maga:Mag101_11470"/>
<dbReference type="EMBL" id="CP019650">
    <property type="protein sequence ID" value="AQQ68187.1"/>
    <property type="molecule type" value="Genomic_DNA"/>
</dbReference>
<dbReference type="AlphaFoldDB" id="A0A1Q2M7B5"/>
<evidence type="ECO:0000313" key="3">
    <source>
        <dbReference type="EMBL" id="AQQ68187.1"/>
    </source>
</evidence>
<dbReference type="eggNOG" id="COG3134">
    <property type="taxonomic scope" value="Bacteria"/>
</dbReference>
<dbReference type="STRING" id="260552.Mag101_11470"/>
<evidence type="ECO:0000256" key="2">
    <source>
        <dbReference type="ARBA" id="ARBA00023136"/>
    </source>
</evidence>